<evidence type="ECO:0000313" key="2">
    <source>
        <dbReference type="EMBL" id="GMR62991.1"/>
    </source>
</evidence>
<feature type="chain" id="PRO_5042825179" description="Secreted protein" evidence="1">
    <location>
        <begin position="19"/>
        <end position="75"/>
    </location>
</feature>
<dbReference type="AlphaFoldDB" id="A0AAN5DGA2"/>
<keyword evidence="3" id="KW-1185">Reference proteome</keyword>
<feature type="signal peptide" evidence="1">
    <location>
        <begin position="1"/>
        <end position="18"/>
    </location>
</feature>
<accession>A0AAN5DGA2</accession>
<dbReference type="Proteomes" id="UP001328107">
    <property type="component" value="Unassembled WGS sequence"/>
</dbReference>
<sequence length="75" mass="8550">KFAILLVFLLLSLATVECCTNCANIDRPRRRHKRWIFSHSYSREWPGYGGRPSDGYVVVPLPMTSTSSPRPASWP</sequence>
<dbReference type="EMBL" id="BTRK01000006">
    <property type="protein sequence ID" value="GMR62991.1"/>
    <property type="molecule type" value="Genomic_DNA"/>
</dbReference>
<feature type="non-terminal residue" evidence="2">
    <location>
        <position position="1"/>
    </location>
</feature>
<organism evidence="2 3">
    <name type="scientific">Pristionchus mayeri</name>
    <dbReference type="NCBI Taxonomy" id="1317129"/>
    <lineage>
        <taxon>Eukaryota</taxon>
        <taxon>Metazoa</taxon>
        <taxon>Ecdysozoa</taxon>
        <taxon>Nematoda</taxon>
        <taxon>Chromadorea</taxon>
        <taxon>Rhabditida</taxon>
        <taxon>Rhabditina</taxon>
        <taxon>Diplogasteromorpha</taxon>
        <taxon>Diplogasteroidea</taxon>
        <taxon>Neodiplogasteridae</taxon>
        <taxon>Pristionchus</taxon>
    </lineage>
</organism>
<protein>
    <recommendedName>
        <fullName evidence="4">Secreted protein</fullName>
    </recommendedName>
</protein>
<keyword evidence="1" id="KW-0732">Signal</keyword>
<evidence type="ECO:0000256" key="1">
    <source>
        <dbReference type="SAM" id="SignalP"/>
    </source>
</evidence>
<comment type="caution">
    <text evidence="2">The sequence shown here is derived from an EMBL/GenBank/DDBJ whole genome shotgun (WGS) entry which is preliminary data.</text>
</comment>
<reference evidence="3" key="1">
    <citation type="submission" date="2022-10" db="EMBL/GenBank/DDBJ databases">
        <title>Genome assembly of Pristionchus species.</title>
        <authorList>
            <person name="Yoshida K."/>
            <person name="Sommer R.J."/>
        </authorList>
    </citation>
    <scope>NUCLEOTIDE SEQUENCE [LARGE SCALE GENOMIC DNA]</scope>
    <source>
        <strain evidence="3">RS5460</strain>
    </source>
</reference>
<evidence type="ECO:0008006" key="4">
    <source>
        <dbReference type="Google" id="ProtNLM"/>
    </source>
</evidence>
<gene>
    <name evidence="2" type="ORF">PMAYCL1PPCAC_33186</name>
</gene>
<name>A0AAN5DGA2_9BILA</name>
<evidence type="ECO:0000313" key="3">
    <source>
        <dbReference type="Proteomes" id="UP001328107"/>
    </source>
</evidence>
<proteinExistence type="predicted"/>